<accession>A0ABY8LUK8</accession>
<reference evidence="10" key="1">
    <citation type="submission" date="2023-04" db="EMBL/GenBank/DDBJ databases">
        <title>Completed genome of Mycoplasma lagogenitalium type strain 12MS.</title>
        <authorList>
            <person name="Spergser J."/>
        </authorList>
    </citation>
    <scope>NUCLEOTIDE SEQUENCE</scope>
    <source>
        <strain evidence="10">12MS</strain>
    </source>
</reference>
<dbReference type="InterPro" id="IPR003439">
    <property type="entry name" value="ABC_transporter-like_ATP-bd"/>
</dbReference>
<evidence type="ECO:0000259" key="9">
    <source>
        <dbReference type="PROSITE" id="PS50990"/>
    </source>
</evidence>
<keyword evidence="4" id="KW-0378">Hydrolase</keyword>
<dbReference type="PROSITE" id="PS50990">
    <property type="entry name" value="PEPTIDASE_C39"/>
    <property type="match status" value="1"/>
</dbReference>
<feature type="transmembrane region" description="Helical" evidence="7">
    <location>
        <begin position="158"/>
        <end position="178"/>
    </location>
</feature>
<feature type="transmembrane region" description="Helical" evidence="7">
    <location>
        <begin position="386"/>
        <end position="404"/>
    </location>
</feature>
<keyword evidence="6 7" id="KW-0472">Membrane</keyword>
<comment type="subcellular location">
    <subcellularLocation>
        <location evidence="1">Cell membrane</location>
        <topology evidence="1">Multi-pass membrane protein</topology>
    </subcellularLocation>
</comment>
<evidence type="ECO:0000256" key="1">
    <source>
        <dbReference type="ARBA" id="ARBA00004651"/>
    </source>
</evidence>
<evidence type="ECO:0000256" key="6">
    <source>
        <dbReference type="ARBA" id="ARBA00023136"/>
    </source>
</evidence>
<sequence>MKIRKQEDIKDCGLVVFQSIYHYFNNQWISLSELKKDVFFNSDGIVIKNLQNLGKKWGIALEAYNGDFQSLIDYDIKEPIIIIINENDMNHYVILERKDKKYFYLLDPLVGKRKVKYEEFNKIFQNIIITTQKLFDVKIEKKYKNLPLISFIKEPENYFVIFLIVITSILNFSSAFFLKSVIEKSLAFKNIDILIKITLLFLWIFIFKFIQNLIKNLYTKKLQNNIEYKILNNFLYCLKVGNNSQLIKLETSDYIKRFQAISSFSSFVANFIFSLFGELTTLVFSIVILLYLNFKLFLISLIIAVIFLLISFIYKKCINKKYNSIIKRNSELNSSYFDFINNLFNLKNEDFYKLLNHKFMEKFFSLKQEDDKLWKISFAFKSFQKFLTEFMPILIIFISSLLVIQNNFQLADMILYITFFNSFISPLNNISDLINYYPIFSNEYDLLKFILFIPKEKNGIKIIDKINSFEIENLDYKPNNIISILKIKKMQINENLHIIGKNGTGKSTLLKILNLENEIDQNFKINNLEIKYINKEEYRKRVIYISSNLNSISSDLLTYITDGNYEKMQTFFSNIQYYNLNPFLKNVNLELTKEIKQGWINFSSGQRQIILLLKLFTKKYDLILLDEAFENISLENFQYLKTLINDYQNDAIFLEVSHSKKYIKESKEVDIEKL</sequence>
<feature type="domain" description="Peptidase C39" evidence="9">
    <location>
        <begin position="6"/>
        <end position="131"/>
    </location>
</feature>
<feature type="transmembrane region" description="Helical" evidence="7">
    <location>
        <begin position="193"/>
        <end position="210"/>
    </location>
</feature>
<gene>
    <name evidence="10" type="ORF">QEG99_01395</name>
</gene>
<dbReference type="PANTHER" id="PTHR43850">
    <property type="entry name" value="ABC TRANSPORTER ATP-BINDING PROTEIN MA_4021-RELATED"/>
    <property type="match status" value="1"/>
</dbReference>
<dbReference type="EMBL" id="CP122979">
    <property type="protein sequence ID" value="WGI36919.1"/>
    <property type="molecule type" value="Genomic_DNA"/>
</dbReference>
<dbReference type="Gene3D" id="3.90.70.10">
    <property type="entry name" value="Cysteine proteinases"/>
    <property type="match status" value="1"/>
</dbReference>
<evidence type="ECO:0000256" key="2">
    <source>
        <dbReference type="ARBA" id="ARBA00005417"/>
    </source>
</evidence>
<protein>
    <submittedName>
        <fullName evidence="10">Cysteine peptidase family C39 domain-containing protein</fullName>
    </submittedName>
</protein>
<dbReference type="PROSITE" id="PS50929">
    <property type="entry name" value="ABC_TM1F"/>
    <property type="match status" value="1"/>
</dbReference>
<keyword evidence="5 7" id="KW-1133">Transmembrane helix</keyword>
<organism evidence="10 11">
    <name type="scientific">Mesomycoplasma lagogenitalium</name>
    <dbReference type="NCBI Taxonomy" id="171286"/>
    <lineage>
        <taxon>Bacteria</taxon>
        <taxon>Bacillati</taxon>
        <taxon>Mycoplasmatota</taxon>
        <taxon>Mycoplasmoidales</taxon>
        <taxon>Metamycoplasmataceae</taxon>
        <taxon>Mesomycoplasma</taxon>
    </lineage>
</organism>
<evidence type="ECO:0000256" key="3">
    <source>
        <dbReference type="ARBA" id="ARBA00022692"/>
    </source>
</evidence>
<dbReference type="InterPro" id="IPR036640">
    <property type="entry name" value="ABC1_TM_sf"/>
</dbReference>
<evidence type="ECO:0000256" key="4">
    <source>
        <dbReference type="ARBA" id="ARBA00022807"/>
    </source>
</evidence>
<dbReference type="NCBIfam" id="NF045998">
    <property type="entry name" value="cleave_ABC_plasm"/>
    <property type="match status" value="1"/>
</dbReference>
<dbReference type="Proteomes" id="UP001179842">
    <property type="component" value="Chromosome"/>
</dbReference>
<keyword evidence="4" id="KW-0788">Thiol protease</keyword>
<dbReference type="Pfam" id="PF00005">
    <property type="entry name" value="ABC_tran"/>
    <property type="match status" value="1"/>
</dbReference>
<evidence type="ECO:0000259" key="8">
    <source>
        <dbReference type="PROSITE" id="PS50929"/>
    </source>
</evidence>
<keyword evidence="11" id="KW-1185">Reference proteome</keyword>
<dbReference type="Pfam" id="PF00664">
    <property type="entry name" value="ABC_membrane"/>
    <property type="match status" value="1"/>
</dbReference>
<dbReference type="SUPFAM" id="SSF90123">
    <property type="entry name" value="ABC transporter transmembrane region"/>
    <property type="match status" value="1"/>
</dbReference>
<keyword evidence="4" id="KW-0645">Protease</keyword>
<dbReference type="RefSeq" id="WP_280102222.1">
    <property type="nucleotide sequence ID" value="NZ_CP122979.1"/>
</dbReference>
<comment type="similarity">
    <text evidence="2">Belongs to the ABC transporter superfamily.</text>
</comment>
<dbReference type="PANTHER" id="PTHR43850:SF2">
    <property type="entry name" value="ABC TRANSPORTER ATP-BINDING PROTEIN MA_4021-RELATED"/>
    <property type="match status" value="1"/>
</dbReference>
<dbReference type="InterPro" id="IPR005074">
    <property type="entry name" value="Peptidase_C39"/>
</dbReference>
<dbReference type="InterPro" id="IPR011527">
    <property type="entry name" value="ABC1_TM_dom"/>
</dbReference>
<dbReference type="SUPFAM" id="SSF52540">
    <property type="entry name" value="P-loop containing nucleoside triphosphate hydrolases"/>
    <property type="match status" value="1"/>
</dbReference>
<dbReference type="Gene3D" id="1.20.1560.10">
    <property type="entry name" value="ABC transporter type 1, transmembrane domain"/>
    <property type="match status" value="1"/>
</dbReference>
<dbReference type="Gene3D" id="3.40.50.300">
    <property type="entry name" value="P-loop containing nucleotide triphosphate hydrolases"/>
    <property type="match status" value="1"/>
</dbReference>
<feature type="domain" description="ABC transmembrane type-1" evidence="8">
    <location>
        <begin position="159"/>
        <end position="435"/>
    </location>
</feature>
<evidence type="ECO:0000313" key="10">
    <source>
        <dbReference type="EMBL" id="WGI36919.1"/>
    </source>
</evidence>
<dbReference type="InterPro" id="IPR027417">
    <property type="entry name" value="P-loop_NTPase"/>
</dbReference>
<evidence type="ECO:0000313" key="11">
    <source>
        <dbReference type="Proteomes" id="UP001179842"/>
    </source>
</evidence>
<keyword evidence="3 7" id="KW-0812">Transmembrane</keyword>
<proteinExistence type="inferred from homology"/>
<evidence type="ECO:0000256" key="5">
    <source>
        <dbReference type="ARBA" id="ARBA00022989"/>
    </source>
</evidence>
<name>A0ABY8LUK8_9BACT</name>
<feature type="transmembrane region" description="Helical" evidence="7">
    <location>
        <begin position="296"/>
        <end position="314"/>
    </location>
</feature>
<feature type="transmembrane region" description="Helical" evidence="7">
    <location>
        <begin position="267"/>
        <end position="290"/>
    </location>
</feature>
<evidence type="ECO:0000256" key="7">
    <source>
        <dbReference type="SAM" id="Phobius"/>
    </source>
</evidence>
<dbReference type="Pfam" id="PF03412">
    <property type="entry name" value="Peptidase_C39"/>
    <property type="match status" value="1"/>
</dbReference>